<dbReference type="AlphaFoldDB" id="A0A1L3SQK8"/>
<dbReference type="Proteomes" id="UP000182840">
    <property type="component" value="Chromosome"/>
</dbReference>
<keyword evidence="2" id="KW-1185">Reference proteome</keyword>
<organism evidence="1 2">
    <name type="scientific">Aquibium oceanicum</name>
    <dbReference type="NCBI Taxonomy" id="1670800"/>
    <lineage>
        <taxon>Bacteria</taxon>
        <taxon>Pseudomonadati</taxon>
        <taxon>Pseudomonadota</taxon>
        <taxon>Alphaproteobacteria</taxon>
        <taxon>Hyphomicrobiales</taxon>
        <taxon>Phyllobacteriaceae</taxon>
        <taxon>Aquibium</taxon>
    </lineage>
</organism>
<name>A0A1L3SQK8_9HYPH</name>
<dbReference type="KEGG" id="meso:BSQ44_10095"/>
<protein>
    <submittedName>
        <fullName evidence="1">Uncharacterized protein</fullName>
    </submittedName>
</protein>
<sequence>MALTRSSTERVETLDIRFLDDSRQRLLRNGARLQEIWKIGALLERNLTVPARVSQSRSR</sequence>
<accession>A0A1L3SQK8</accession>
<gene>
    <name evidence="1" type="ORF">BSQ44_10095</name>
</gene>
<evidence type="ECO:0000313" key="1">
    <source>
        <dbReference type="EMBL" id="APH71678.1"/>
    </source>
</evidence>
<proteinExistence type="predicted"/>
<dbReference type="EMBL" id="CP018171">
    <property type="protein sequence ID" value="APH71678.1"/>
    <property type="molecule type" value="Genomic_DNA"/>
</dbReference>
<evidence type="ECO:0000313" key="2">
    <source>
        <dbReference type="Proteomes" id="UP000182840"/>
    </source>
</evidence>
<reference evidence="2" key="1">
    <citation type="submission" date="2016-11" db="EMBL/GenBank/DDBJ databases">
        <title>Mesorhizobium oceanicum sp. nov., isolated from deep seawater in South China Sea.</title>
        <authorList>
            <person name="Fu G.-Y."/>
        </authorList>
    </citation>
    <scope>NUCLEOTIDE SEQUENCE [LARGE SCALE GENOMIC DNA]</scope>
    <source>
        <strain evidence="2">B7</strain>
    </source>
</reference>